<gene>
    <name evidence="4" type="ORF">ACFFFR_06410</name>
</gene>
<evidence type="ECO:0000259" key="3">
    <source>
        <dbReference type="Pfam" id="PF01478"/>
    </source>
</evidence>
<sequence>MFVVLAWVLFVGASGWLIVHDIEEHKLPNRIIYPWFLATVAVLVLAALSSAGWANFGNALLGALAHLLIYLVLRLISKRAVGMGDVKLAAVLGLYLGWHSLILVPVAVFGAFLLGTLFSLAGMVAGKLTLKSRIPFGPMMIVATAAVTLAWHLGVA</sequence>
<feature type="domain" description="Prepilin type IV endopeptidase peptidase" evidence="3">
    <location>
        <begin position="10"/>
        <end position="120"/>
    </location>
</feature>
<accession>A0ABV6PA66</accession>
<dbReference type="EC" id="3.4.23.43" evidence="4"/>
<evidence type="ECO:0000256" key="1">
    <source>
        <dbReference type="ARBA" id="ARBA00005801"/>
    </source>
</evidence>
<proteinExistence type="inferred from homology"/>
<comment type="caution">
    <text evidence="4">The sequence shown here is derived from an EMBL/GenBank/DDBJ whole genome shotgun (WGS) entry which is preliminary data.</text>
</comment>
<dbReference type="InterPro" id="IPR050882">
    <property type="entry name" value="Prepilin_peptidase/N-MTase"/>
</dbReference>
<dbReference type="EMBL" id="JBHLUB010000028">
    <property type="protein sequence ID" value="MFC0582014.1"/>
    <property type="molecule type" value="Genomic_DNA"/>
</dbReference>
<dbReference type="Gene3D" id="1.20.120.1220">
    <property type="match status" value="1"/>
</dbReference>
<evidence type="ECO:0000256" key="2">
    <source>
        <dbReference type="SAM" id="Phobius"/>
    </source>
</evidence>
<dbReference type="Proteomes" id="UP001589862">
    <property type="component" value="Unassembled WGS sequence"/>
</dbReference>
<dbReference type="RefSeq" id="WP_377458863.1">
    <property type="nucleotide sequence ID" value="NZ_JBHLUB010000028.1"/>
</dbReference>
<feature type="transmembrane region" description="Helical" evidence="2">
    <location>
        <begin position="96"/>
        <end position="124"/>
    </location>
</feature>
<dbReference type="InterPro" id="IPR000045">
    <property type="entry name" value="Prepilin_IV_endopep_pep"/>
</dbReference>
<feature type="transmembrane region" description="Helical" evidence="2">
    <location>
        <begin position="136"/>
        <end position="154"/>
    </location>
</feature>
<protein>
    <submittedName>
        <fullName evidence="4">Prepilin peptidase</fullName>
        <ecNumber evidence="4">3.4.23.43</ecNumber>
    </submittedName>
</protein>
<evidence type="ECO:0000313" key="5">
    <source>
        <dbReference type="Proteomes" id="UP001589862"/>
    </source>
</evidence>
<feature type="transmembrane region" description="Helical" evidence="2">
    <location>
        <begin position="56"/>
        <end position="76"/>
    </location>
</feature>
<reference evidence="4 5" key="1">
    <citation type="submission" date="2024-09" db="EMBL/GenBank/DDBJ databases">
        <authorList>
            <person name="Sun Q."/>
            <person name="Mori K."/>
        </authorList>
    </citation>
    <scope>NUCLEOTIDE SEQUENCE [LARGE SCALE GENOMIC DNA]</scope>
    <source>
        <strain evidence="4 5">NCAIM B.02604</strain>
    </source>
</reference>
<keyword evidence="4" id="KW-0378">Hydrolase</keyword>
<organism evidence="4 5">
    <name type="scientific">Micrococcoides hystricis</name>
    <dbReference type="NCBI Taxonomy" id="1572761"/>
    <lineage>
        <taxon>Bacteria</taxon>
        <taxon>Bacillati</taxon>
        <taxon>Actinomycetota</taxon>
        <taxon>Actinomycetes</taxon>
        <taxon>Micrococcales</taxon>
        <taxon>Micrococcaceae</taxon>
        <taxon>Micrococcoides</taxon>
    </lineage>
</organism>
<dbReference type="GO" id="GO:0004190">
    <property type="term" value="F:aspartic-type endopeptidase activity"/>
    <property type="evidence" value="ECO:0007669"/>
    <property type="project" value="UniProtKB-EC"/>
</dbReference>
<feature type="transmembrane region" description="Helical" evidence="2">
    <location>
        <begin position="31"/>
        <end position="49"/>
    </location>
</feature>
<keyword evidence="2" id="KW-1133">Transmembrane helix</keyword>
<comment type="similarity">
    <text evidence="1">Belongs to the peptidase A24 family.</text>
</comment>
<name>A0ABV6PA66_9MICC</name>
<keyword evidence="2" id="KW-0472">Membrane</keyword>
<dbReference type="PANTHER" id="PTHR30487">
    <property type="entry name" value="TYPE 4 PREPILIN-LIKE PROTEINS LEADER PEPTIDE-PROCESSING ENZYME"/>
    <property type="match status" value="1"/>
</dbReference>
<evidence type="ECO:0000313" key="4">
    <source>
        <dbReference type="EMBL" id="MFC0582014.1"/>
    </source>
</evidence>
<dbReference type="PANTHER" id="PTHR30487:SF0">
    <property type="entry name" value="PREPILIN LEADER PEPTIDASE_N-METHYLTRANSFERASE-RELATED"/>
    <property type="match status" value="1"/>
</dbReference>
<keyword evidence="2" id="KW-0812">Transmembrane</keyword>
<keyword evidence="5" id="KW-1185">Reference proteome</keyword>
<dbReference type="Pfam" id="PF01478">
    <property type="entry name" value="Peptidase_A24"/>
    <property type="match status" value="1"/>
</dbReference>